<accession>A0A2P5YD82</accession>
<dbReference type="EMBL" id="KZ663336">
    <property type="protein sequence ID" value="PPS13545.1"/>
    <property type="molecule type" value="Genomic_DNA"/>
</dbReference>
<evidence type="ECO:0000313" key="1">
    <source>
        <dbReference type="EMBL" id="PPS13545.1"/>
    </source>
</evidence>
<sequence>MLTKFISVSKTCFQNTKTALKNPQASIQGLETLIGQLAKLISERPEGSLLSNTESNPREQLNAITTQDKEGLVEPASKSSTDHVVKPFVQETVSKNAYEPCSNNNKRPIHEEQRLQIEELDEWRTHRLRTHDKLKPRHDELNDAPNQVKVGDKVLLDAADPRIATSEPNEEIPLIVLNIFPYGTVEVIHPKFDTFKICQHFHISSPPPPRKPSDDDDV</sequence>
<dbReference type="Proteomes" id="UP000239757">
    <property type="component" value="Unassembled WGS sequence"/>
</dbReference>
<evidence type="ECO:0000313" key="2">
    <source>
        <dbReference type="Proteomes" id="UP000239757"/>
    </source>
</evidence>
<name>A0A2P5YD82_GOSBA</name>
<dbReference type="OrthoDB" id="1747867at2759"/>
<proteinExistence type="predicted"/>
<reference evidence="1 2" key="1">
    <citation type="submission" date="2015-01" db="EMBL/GenBank/DDBJ databases">
        <title>Genome of allotetraploid Gossypium barbadense reveals genomic plasticity and fiber elongation in cotton evolution.</title>
        <authorList>
            <person name="Chen X."/>
            <person name="Liu X."/>
            <person name="Zhao B."/>
            <person name="Zheng H."/>
            <person name="Hu Y."/>
            <person name="Lu G."/>
            <person name="Yang C."/>
            <person name="Chen J."/>
            <person name="Shan C."/>
            <person name="Zhang L."/>
            <person name="Zhou Y."/>
            <person name="Wang L."/>
            <person name="Guo W."/>
            <person name="Bai Y."/>
            <person name="Ruan J."/>
            <person name="Shangguan X."/>
            <person name="Mao Y."/>
            <person name="Jiang J."/>
            <person name="Zhu Y."/>
            <person name="Lei J."/>
            <person name="Kang H."/>
            <person name="Chen S."/>
            <person name="He X."/>
            <person name="Wang R."/>
            <person name="Wang Y."/>
            <person name="Chen J."/>
            <person name="Wang L."/>
            <person name="Yu S."/>
            <person name="Wang B."/>
            <person name="Wei J."/>
            <person name="Song S."/>
            <person name="Lu X."/>
            <person name="Gao Z."/>
            <person name="Gu W."/>
            <person name="Deng X."/>
            <person name="Ma D."/>
            <person name="Wang S."/>
            <person name="Liang W."/>
            <person name="Fang L."/>
            <person name="Cai C."/>
            <person name="Zhu X."/>
            <person name="Zhou B."/>
            <person name="Zhang Y."/>
            <person name="Chen Z."/>
            <person name="Xu S."/>
            <person name="Zhu R."/>
            <person name="Wang S."/>
            <person name="Zhang T."/>
            <person name="Zhao G."/>
        </authorList>
    </citation>
    <scope>NUCLEOTIDE SEQUENCE [LARGE SCALE GENOMIC DNA]</scope>
    <source>
        <strain evidence="2">cv. Xinhai21</strain>
        <tissue evidence="1">Leaf</tissue>
    </source>
</reference>
<protein>
    <submittedName>
        <fullName evidence="1">Uncharacterized protein</fullName>
    </submittedName>
</protein>
<gene>
    <name evidence="1" type="ORF">GOBAR_AA07026</name>
</gene>
<organism evidence="1 2">
    <name type="scientific">Gossypium barbadense</name>
    <name type="common">Sea Island cotton</name>
    <name type="synonym">Hibiscus barbadensis</name>
    <dbReference type="NCBI Taxonomy" id="3634"/>
    <lineage>
        <taxon>Eukaryota</taxon>
        <taxon>Viridiplantae</taxon>
        <taxon>Streptophyta</taxon>
        <taxon>Embryophyta</taxon>
        <taxon>Tracheophyta</taxon>
        <taxon>Spermatophyta</taxon>
        <taxon>Magnoliopsida</taxon>
        <taxon>eudicotyledons</taxon>
        <taxon>Gunneridae</taxon>
        <taxon>Pentapetalae</taxon>
        <taxon>rosids</taxon>
        <taxon>malvids</taxon>
        <taxon>Malvales</taxon>
        <taxon>Malvaceae</taxon>
        <taxon>Malvoideae</taxon>
        <taxon>Gossypium</taxon>
    </lineage>
</organism>
<dbReference type="AlphaFoldDB" id="A0A2P5YD82"/>